<dbReference type="STRING" id="1159017.SAMN02927930_01223"/>
<reference evidence="3" key="1">
    <citation type="submission" date="2016-10" db="EMBL/GenBank/DDBJ databases">
        <authorList>
            <person name="Varghese N."/>
            <person name="Submissions S."/>
        </authorList>
    </citation>
    <scope>NUCLEOTIDE SEQUENCE [LARGE SCALE GENOMIC DNA]</scope>
    <source>
        <strain evidence="3">CGMCC 1.10824</strain>
    </source>
</reference>
<feature type="chain" id="PRO_5011483321" description="LPP20 lipoprotein" evidence="1">
    <location>
        <begin position="21"/>
        <end position="231"/>
    </location>
</feature>
<name>A0A1G6CHT0_9GAMM</name>
<dbReference type="EMBL" id="FMXN01000006">
    <property type="protein sequence ID" value="SDB32305.1"/>
    <property type="molecule type" value="Genomic_DNA"/>
</dbReference>
<gene>
    <name evidence="2" type="ORF">SAMN02927930_01223</name>
</gene>
<evidence type="ECO:0000313" key="3">
    <source>
        <dbReference type="Proteomes" id="UP000199626"/>
    </source>
</evidence>
<evidence type="ECO:0008006" key="4">
    <source>
        <dbReference type="Google" id="ProtNLM"/>
    </source>
</evidence>
<feature type="signal peptide" evidence="1">
    <location>
        <begin position="1"/>
        <end position="20"/>
    </location>
</feature>
<dbReference type="Proteomes" id="UP000199626">
    <property type="component" value="Unassembled WGS sequence"/>
</dbReference>
<organism evidence="2 3">
    <name type="scientific">Pseudidiomarina indica</name>
    <dbReference type="NCBI Taxonomy" id="1159017"/>
    <lineage>
        <taxon>Bacteria</taxon>
        <taxon>Pseudomonadati</taxon>
        <taxon>Pseudomonadota</taxon>
        <taxon>Gammaproteobacteria</taxon>
        <taxon>Alteromonadales</taxon>
        <taxon>Idiomarinaceae</taxon>
        <taxon>Pseudidiomarina</taxon>
    </lineage>
</organism>
<accession>A0A1G6CHT0</accession>
<dbReference type="AlphaFoldDB" id="A0A1G6CHT0"/>
<keyword evidence="3" id="KW-1185">Reference proteome</keyword>
<keyword evidence="1" id="KW-0732">Signal</keyword>
<dbReference type="RefSeq" id="WP_092592762.1">
    <property type="nucleotide sequence ID" value="NZ_FMXN01000006.1"/>
</dbReference>
<evidence type="ECO:0000313" key="2">
    <source>
        <dbReference type="EMBL" id="SDB32305.1"/>
    </source>
</evidence>
<protein>
    <recommendedName>
        <fullName evidence="4">LPP20 lipoprotein</fullName>
    </recommendedName>
</protein>
<sequence length="231" mass="25432">MQRYLFICALLFLLSPHAESTTCEENPSCESTTVFPSAYNAIEVDESQSRGLADRVTSEVQNITQAGHKLIRHKVVRINETALLAVKSYATDILQNSADTFSHPLKSENLKTKNIALAEQSEYPLNVSFNLFESGILNELNVQSITLSSTLDGDFNYLVVSSTGKQNGSDYHVSISYNSDGEISIKIYGGYNYSISPLQNRQKLHLLTVTSSQNKEVTPNAEKNLSTLAGS</sequence>
<proteinExistence type="predicted"/>
<evidence type="ECO:0000256" key="1">
    <source>
        <dbReference type="SAM" id="SignalP"/>
    </source>
</evidence>